<feature type="chain" id="PRO_5037456503" description="DUF4124 domain-containing protein" evidence="1">
    <location>
        <begin position="20"/>
        <end position="181"/>
    </location>
</feature>
<sequence>MNKLLVFICFTVFVSTAYAESWSCSDGNKSRLRNNRDKIHDYYVLASEISETLDWSHRTPLYTLSKKGQASLRENYRKDGAAGLKRLRKEISRIESLKSTAQKASNKLYHTRKHIKKNIKHWESFKSNCHKKRESKSMSIGVEQSHINLEYYEVKAKVVKKILADFRRDLSIYKQFEKAIQ</sequence>
<evidence type="ECO:0000313" key="2">
    <source>
        <dbReference type="EMBL" id="GGI84353.1"/>
    </source>
</evidence>
<feature type="signal peptide" evidence="1">
    <location>
        <begin position="1"/>
        <end position="19"/>
    </location>
</feature>
<keyword evidence="1" id="KW-0732">Signal</keyword>
<evidence type="ECO:0000256" key="1">
    <source>
        <dbReference type="SAM" id="SignalP"/>
    </source>
</evidence>
<accession>A0A917JU50</accession>
<proteinExistence type="predicted"/>
<comment type="caution">
    <text evidence="2">The sequence shown here is derived from an EMBL/GenBank/DDBJ whole genome shotgun (WGS) entry which is preliminary data.</text>
</comment>
<evidence type="ECO:0000313" key="3">
    <source>
        <dbReference type="Proteomes" id="UP000613743"/>
    </source>
</evidence>
<organism evidence="2 3">
    <name type="scientific">Shewanella gelidii</name>
    <dbReference type="NCBI Taxonomy" id="1642821"/>
    <lineage>
        <taxon>Bacteria</taxon>
        <taxon>Pseudomonadati</taxon>
        <taxon>Pseudomonadota</taxon>
        <taxon>Gammaproteobacteria</taxon>
        <taxon>Alteromonadales</taxon>
        <taxon>Shewanellaceae</taxon>
        <taxon>Shewanella</taxon>
    </lineage>
</organism>
<name>A0A917JU50_9GAMM</name>
<keyword evidence="3" id="KW-1185">Reference proteome</keyword>
<reference evidence="2" key="2">
    <citation type="submission" date="2020-09" db="EMBL/GenBank/DDBJ databases">
        <authorList>
            <person name="Sun Q."/>
            <person name="Ohkuma M."/>
        </authorList>
    </citation>
    <scope>NUCLEOTIDE SEQUENCE</scope>
    <source>
        <strain evidence="2">JCM 30804</strain>
    </source>
</reference>
<dbReference type="Proteomes" id="UP000613743">
    <property type="component" value="Unassembled WGS sequence"/>
</dbReference>
<dbReference type="AlphaFoldDB" id="A0A917JU50"/>
<gene>
    <name evidence="2" type="ORF">GCM10009332_22000</name>
</gene>
<evidence type="ECO:0008006" key="4">
    <source>
        <dbReference type="Google" id="ProtNLM"/>
    </source>
</evidence>
<reference evidence="2" key="1">
    <citation type="journal article" date="2014" name="Int. J. Syst. Evol. Microbiol.">
        <title>Complete genome sequence of Corynebacterium casei LMG S-19264T (=DSM 44701T), isolated from a smear-ripened cheese.</title>
        <authorList>
            <consortium name="US DOE Joint Genome Institute (JGI-PGF)"/>
            <person name="Walter F."/>
            <person name="Albersmeier A."/>
            <person name="Kalinowski J."/>
            <person name="Ruckert C."/>
        </authorList>
    </citation>
    <scope>NUCLEOTIDE SEQUENCE</scope>
    <source>
        <strain evidence="2">JCM 30804</strain>
    </source>
</reference>
<dbReference type="RefSeq" id="WP_194468929.1">
    <property type="nucleotide sequence ID" value="NZ_BMPZ01000005.1"/>
</dbReference>
<protein>
    <recommendedName>
        <fullName evidence="4">DUF4124 domain-containing protein</fullName>
    </recommendedName>
</protein>
<dbReference type="EMBL" id="BMPZ01000005">
    <property type="protein sequence ID" value="GGI84353.1"/>
    <property type="molecule type" value="Genomic_DNA"/>
</dbReference>